<dbReference type="InterPro" id="IPR036291">
    <property type="entry name" value="NAD(P)-bd_dom_sf"/>
</dbReference>
<evidence type="ECO:0000313" key="1">
    <source>
        <dbReference type="EMBL" id="RWS01119.1"/>
    </source>
</evidence>
<feature type="non-terminal residue" evidence="1">
    <location>
        <position position="1"/>
    </location>
</feature>
<dbReference type="OrthoDB" id="6420014at2759"/>
<dbReference type="STRING" id="1965070.A0A443QDM7"/>
<sequence length="73" mass="7901">PAVIITEFHKRAGMSEEEYTKFLESSKTSHPLGRVGTVDEVAKTISFLASEDASFITGVTLPIDGGKSQMCPR</sequence>
<protein>
    <submittedName>
        <fullName evidence="1">Reductase-like protein</fullName>
    </submittedName>
</protein>
<dbReference type="SUPFAM" id="SSF51735">
    <property type="entry name" value="NAD(P)-binding Rossmann-fold domains"/>
    <property type="match status" value="1"/>
</dbReference>
<name>A0A443QDM7_9ACAR</name>
<dbReference type="EMBL" id="NCKU01009819">
    <property type="protein sequence ID" value="RWS01119.1"/>
    <property type="molecule type" value="Genomic_DNA"/>
</dbReference>
<dbReference type="AlphaFoldDB" id="A0A443QDM7"/>
<keyword evidence="2" id="KW-1185">Reference proteome</keyword>
<dbReference type="Proteomes" id="UP000285301">
    <property type="component" value="Unassembled WGS sequence"/>
</dbReference>
<dbReference type="PANTHER" id="PTHR43975:SF5">
    <property type="entry name" value="PUTATIVE-RELATED"/>
    <property type="match status" value="1"/>
</dbReference>
<organism evidence="1 2">
    <name type="scientific">Dinothrombium tinctorium</name>
    <dbReference type="NCBI Taxonomy" id="1965070"/>
    <lineage>
        <taxon>Eukaryota</taxon>
        <taxon>Metazoa</taxon>
        <taxon>Ecdysozoa</taxon>
        <taxon>Arthropoda</taxon>
        <taxon>Chelicerata</taxon>
        <taxon>Arachnida</taxon>
        <taxon>Acari</taxon>
        <taxon>Acariformes</taxon>
        <taxon>Trombidiformes</taxon>
        <taxon>Prostigmata</taxon>
        <taxon>Anystina</taxon>
        <taxon>Parasitengona</taxon>
        <taxon>Trombidioidea</taxon>
        <taxon>Trombidiidae</taxon>
        <taxon>Dinothrombium</taxon>
    </lineage>
</organism>
<reference evidence="1 2" key="1">
    <citation type="journal article" date="2018" name="Gigascience">
        <title>Genomes of trombidid mites reveal novel predicted allergens and laterally-transferred genes associated with secondary metabolism.</title>
        <authorList>
            <person name="Dong X."/>
            <person name="Chaisiri K."/>
            <person name="Xia D."/>
            <person name="Armstrong S.D."/>
            <person name="Fang Y."/>
            <person name="Donnelly M.J."/>
            <person name="Kadowaki T."/>
            <person name="McGarry J.W."/>
            <person name="Darby A.C."/>
            <person name="Makepeace B.L."/>
        </authorList>
    </citation>
    <scope>NUCLEOTIDE SEQUENCE [LARGE SCALE GENOMIC DNA]</scope>
    <source>
        <strain evidence="1">UoL-WK</strain>
    </source>
</reference>
<dbReference type="Gene3D" id="3.40.50.720">
    <property type="entry name" value="NAD(P)-binding Rossmann-like Domain"/>
    <property type="match status" value="1"/>
</dbReference>
<evidence type="ECO:0000313" key="2">
    <source>
        <dbReference type="Proteomes" id="UP000285301"/>
    </source>
</evidence>
<dbReference type="PANTHER" id="PTHR43975">
    <property type="entry name" value="ZGC:101858"/>
    <property type="match status" value="1"/>
</dbReference>
<dbReference type="InterPro" id="IPR002347">
    <property type="entry name" value="SDR_fam"/>
</dbReference>
<dbReference type="Pfam" id="PF13561">
    <property type="entry name" value="adh_short_C2"/>
    <property type="match status" value="1"/>
</dbReference>
<gene>
    <name evidence="1" type="ORF">B4U79_03038</name>
</gene>
<accession>A0A443QDM7</accession>
<proteinExistence type="predicted"/>
<comment type="caution">
    <text evidence="1">The sequence shown here is derived from an EMBL/GenBank/DDBJ whole genome shotgun (WGS) entry which is preliminary data.</text>
</comment>